<evidence type="ECO:0000256" key="1">
    <source>
        <dbReference type="ARBA" id="ARBA00023157"/>
    </source>
</evidence>
<dbReference type="EMBL" id="VWPU01003988">
    <property type="protein sequence ID" value="NXY55045.1"/>
    <property type="molecule type" value="Genomic_DNA"/>
</dbReference>
<dbReference type="Proteomes" id="UP000576729">
    <property type="component" value="Unassembled WGS sequence"/>
</dbReference>
<dbReference type="Gene3D" id="1.10.287.210">
    <property type="match status" value="1"/>
</dbReference>
<dbReference type="AlphaFoldDB" id="A0A7L4KSG7"/>
<name>A0A7L4KSG7_9CORV</name>
<accession>A0A7L4KSG7</accession>
<keyword evidence="3" id="KW-1185">Reference proteome</keyword>
<gene>
    <name evidence="2" type="primary">Ervv2_0</name>
    <name evidence="2" type="ORF">CALWIL_R15650</name>
</gene>
<sequence length="95" mass="10660">TGFHTFVRWVLPQLGVSELEKTAVNISSVTEKMGNLTRDAIQAMQEKINSLKTITAQNRLGLDLLLAKEGRLCTVINQSCCTYINNQKRVETDLH</sequence>
<dbReference type="Pfam" id="PF00429">
    <property type="entry name" value="TLV_coat"/>
    <property type="match status" value="1"/>
</dbReference>
<dbReference type="InterPro" id="IPR018154">
    <property type="entry name" value="TLV/ENV_coat_polyprotein"/>
</dbReference>
<feature type="non-terminal residue" evidence="2">
    <location>
        <position position="95"/>
    </location>
</feature>
<evidence type="ECO:0000313" key="3">
    <source>
        <dbReference type="Proteomes" id="UP000576729"/>
    </source>
</evidence>
<comment type="caution">
    <text evidence="2">The sequence shown here is derived from an EMBL/GenBank/DDBJ whole genome shotgun (WGS) entry which is preliminary data.</text>
</comment>
<dbReference type="PANTHER" id="PTHR10424:SF73">
    <property type="entry name" value="ENDOGENOUS RETROVIRUS GROUP FC1 ENV POLYPROTEIN-RELATED"/>
    <property type="match status" value="1"/>
</dbReference>
<organism evidence="2 3">
    <name type="scientific">Callaeas wilsoni</name>
    <name type="common">North Island kokako</name>
    <dbReference type="NCBI Taxonomy" id="1347786"/>
    <lineage>
        <taxon>Eukaryota</taxon>
        <taxon>Metazoa</taxon>
        <taxon>Chordata</taxon>
        <taxon>Craniata</taxon>
        <taxon>Vertebrata</taxon>
        <taxon>Euteleostomi</taxon>
        <taxon>Archelosauria</taxon>
        <taxon>Archosauria</taxon>
        <taxon>Dinosauria</taxon>
        <taxon>Saurischia</taxon>
        <taxon>Theropoda</taxon>
        <taxon>Coelurosauria</taxon>
        <taxon>Aves</taxon>
        <taxon>Neognathae</taxon>
        <taxon>Neoaves</taxon>
        <taxon>Telluraves</taxon>
        <taxon>Australaves</taxon>
        <taxon>Passeriformes</taxon>
        <taxon>Corvoidea</taxon>
        <taxon>Callaeidae</taxon>
        <taxon>Callaeas</taxon>
    </lineage>
</organism>
<feature type="non-terminal residue" evidence="2">
    <location>
        <position position="1"/>
    </location>
</feature>
<reference evidence="2 3" key="1">
    <citation type="submission" date="2019-09" db="EMBL/GenBank/DDBJ databases">
        <title>Bird 10,000 Genomes (B10K) Project - Family phase.</title>
        <authorList>
            <person name="Zhang G."/>
        </authorList>
    </citation>
    <scope>NUCLEOTIDE SEQUENCE [LARGE SCALE GENOMIC DNA]</scope>
    <source>
        <strain evidence="2">B10K-OTA-212792</strain>
        <tissue evidence="2">Blood</tissue>
    </source>
</reference>
<evidence type="ECO:0000313" key="2">
    <source>
        <dbReference type="EMBL" id="NXY55045.1"/>
    </source>
</evidence>
<proteinExistence type="predicted"/>
<dbReference type="SUPFAM" id="SSF58069">
    <property type="entry name" value="Virus ectodomain"/>
    <property type="match status" value="1"/>
</dbReference>
<keyword evidence="1" id="KW-1015">Disulfide bond</keyword>
<protein>
    <submittedName>
        <fullName evidence="2">ERVV2 protein</fullName>
    </submittedName>
</protein>
<dbReference type="PANTHER" id="PTHR10424">
    <property type="entry name" value="VIRAL ENVELOPE PROTEIN"/>
    <property type="match status" value="1"/>
</dbReference>